<name>A0A4Y2SMM5_ARAVE</name>
<accession>A0A4Y2SMM5</accession>
<comment type="caution">
    <text evidence="2">The sequence shown here is derived from an EMBL/GenBank/DDBJ whole genome shotgun (WGS) entry which is preliminary data.</text>
</comment>
<keyword evidence="3" id="KW-1185">Reference proteome</keyword>
<evidence type="ECO:0000313" key="3">
    <source>
        <dbReference type="Proteomes" id="UP000499080"/>
    </source>
</evidence>
<feature type="region of interest" description="Disordered" evidence="1">
    <location>
        <begin position="29"/>
        <end position="56"/>
    </location>
</feature>
<protein>
    <submittedName>
        <fullName evidence="2">Uncharacterized protein</fullName>
    </submittedName>
</protein>
<feature type="compositionally biased region" description="Polar residues" evidence="1">
    <location>
        <begin position="46"/>
        <end position="55"/>
    </location>
</feature>
<proteinExistence type="predicted"/>
<dbReference type="EMBL" id="BGPR01022762">
    <property type="protein sequence ID" value="GBN89397.1"/>
    <property type="molecule type" value="Genomic_DNA"/>
</dbReference>
<dbReference type="Proteomes" id="UP000499080">
    <property type="component" value="Unassembled WGS sequence"/>
</dbReference>
<dbReference type="AlphaFoldDB" id="A0A4Y2SMM5"/>
<organism evidence="2 3">
    <name type="scientific">Araneus ventricosus</name>
    <name type="common">Orbweaver spider</name>
    <name type="synonym">Epeira ventricosa</name>
    <dbReference type="NCBI Taxonomy" id="182803"/>
    <lineage>
        <taxon>Eukaryota</taxon>
        <taxon>Metazoa</taxon>
        <taxon>Ecdysozoa</taxon>
        <taxon>Arthropoda</taxon>
        <taxon>Chelicerata</taxon>
        <taxon>Arachnida</taxon>
        <taxon>Araneae</taxon>
        <taxon>Araneomorphae</taxon>
        <taxon>Entelegynae</taxon>
        <taxon>Araneoidea</taxon>
        <taxon>Araneidae</taxon>
        <taxon>Araneus</taxon>
    </lineage>
</organism>
<sequence length="84" mass="9101">MLTTRPCASSSYNQAVAIPRHLQPEAIAVPPNLTSYSRPSGPRLTTRPSRSTESEVLQPEGIAAVLQIRVLQQAASRSLPIPRL</sequence>
<reference evidence="2 3" key="1">
    <citation type="journal article" date="2019" name="Sci. Rep.">
        <title>Orb-weaving spider Araneus ventricosus genome elucidates the spidroin gene catalogue.</title>
        <authorList>
            <person name="Kono N."/>
            <person name="Nakamura H."/>
            <person name="Ohtoshi R."/>
            <person name="Moran D.A.P."/>
            <person name="Shinohara A."/>
            <person name="Yoshida Y."/>
            <person name="Fujiwara M."/>
            <person name="Mori M."/>
            <person name="Tomita M."/>
            <person name="Arakawa K."/>
        </authorList>
    </citation>
    <scope>NUCLEOTIDE SEQUENCE [LARGE SCALE GENOMIC DNA]</scope>
</reference>
<evidence type="ECO:0000256" key="1">
    <source>
        <dbReference type="SAM" id="MobiDB-lite"/>
    </source>
</evidence>
<gene>
    <name evidence="2" type="ORF">AVEN_138386_1</name>
</gene>
<evidence type="ECO:0000313" key="2">
    <source>
        <dbReference type="EMBL" id="GBN89397.1"/>
    </source>
</evidence>